<organism evidence="2 3">
    <name type="scientific">Cellulomonas composti</name>
    <dbReference type="NCBI Taxonomy" id="266130"/>
    <lineage>
        <taxon>Bacteria</taxon>
        <taxon>Bacillati</taxon>
        <taxon>Actinomycetota</taxon>
        <taxon>Actinomycetes</taxon>
        <taxon>Micrococcales</taxon>
        <taxon>Cellulomonadaceae</taxon>
        <taxon>Cellulomonas</taxon>
    </lineage>
</organism>
<keyword evidence="2" id="KW-0808">Transferase</keyword>
<dbReference type="InterPro" id="IPR002575">
    <property type="entry name" value="Aminoglycoside_PTrfase"/>
</dbReference>
<protein>
    <submittedName>
        <fullName evidence="2">Phosphotransferase</fullName>
    </submittedName>
</protein>
<dbReference type="GO" id="GO:0016740">
    <property type="term" value="F:transferase activity"/>
    <property type="evidence" value="ECO:0007669"/>
    <property type="project" value="UniProtKB-KW"/>
</dbReference>
<evidence type="ECO:0000259" key="1">
    <source>
        <dbReference type="Pfam" id="PF01636"/>
    </source>
</evidence>
<evidence type="ECO:0000313" key="3">
    <source>
        <dbReference type="Proteomes" id="UP000321720"/>
    </source>
</evidence>
<name>A0A511JF51_9CELL</name>
<feature type="domain" description="Aminoglycoside phosphotransferase" evidence="1">
    <location>
        <begin position="22"/>
        <end position="244"/>
    </location>
</feature>
<evidence type="ECO:0000313" key="2">
    <source>
        <dbReference type="EMBL" id="GEL96429.1"/>
    </source>
</evidence>
<dbReference type="InterPro" id="IPR051678">
    <property type="entry name" value="AGP_Transferase"/>
</dbReference>
<dbReference type="Pfam" id="PF01636">
    <property type="entry name" value="APH"/>
    <property type="match status" value="1"/>
</dbReference>
<dbReference type="InterPro" id="IPR011009">
    <property type="entry name" value="Kinase-like_dom_sf"/>
</dbReference>
<dbReference type="PANTHER" id="PTHR21310:SF15">
    <property type="entry name" value="AMINOGLYCOSIDE PHOSPHOTRANSFERASE DOMAIN-CONTAINING PROTEIN"/>
    <property type="match status" value="1"/>
</dbReference>
<dbReference type="SUPFAM" id="SSF56112">
    <property type="entry name" value="Protein kinase-like (PK-like)"/>
    <property type="match status" value="1"/>
</dbReference>
<dbReference type="Gene3D" id="3.90.1200.10">
    <property type="match status" value="1"/>
</dbReference>
<dbReference type="EMBL" id="BJWG01000022">
    <property type="protein sequence ID" value="GEL96429.1"/>
    <property type="molecule type" value="Genomic_DNA"/>
</dbReference>
<sequence>MDVTREALTRLVGPVGELADAARLEGGMFAETWSVTLADGRRVVVKIAPSDSDRLLSHEHDLLRTEAMVYELAQHHAGLLMPRPLHVDVSREVVPGDVLVATFLAGTPWESVGFGAHDEDARTARAEADLAALLGRLGAVTGETFGYPQSPALRGPTWRGAFTAMVEALLADAVRWDVAVPADRFRAALTQHGTTLDEVRVPRLVHTDLWPGNLFVDAATGALVGVIDPERALWGDPLLELVGADPMHTGLWRRLAPAGVDEPSARVRLALYRAWLALVMIVEVAPRTYTGDWLTDYDAANRTRLDEALTELGT</sequence>
<proteinExistence type="predicted"/>
<accession>A0A511JF51</accession>
<dbReference type="Gene3D" id="3.30.200.20">
    <property type="entry name" value="Phosphorylase Kinase, domain 1"/>
    <property type="match status" value="1"/>
</dbReference>
<gene>
    <name evidence="2" type="ORF">CCO02nite_30870</name>
</gene>
<dbReference type="RefSeq" id="WP_246117594.1">
    <property type="nucleotide sequence ID" value="NZ_BJWG01000022.1"/>
</dbReference>
<comment type="caution">
    <text evidence="2">The sequence shown here is derived from an EMBL/GenBank/DDBJ whole genome shotgun (WGS) entry which is preliminary data.</text>
</comment>
<dbReference type="AlphaFoldDB" id="A0A511JF51"/>
<dbReference type="PANTHER" id="PTHR21310">
    <property type="entry name" value="AMINOGLYCOSIDE PHOSPHOTRANSFERASE-RELATED-RELATED"/>
    <property type="match status" value="1"/>
</dbReference>
<keyword evidence="3" id="KW-1185">Reference proteome</keyword>
<dbReference type="Proteomes" id="UP000321720">
    <property type="component" value="Unassembled WGS sequence"/>
</dbReference>
<reference evidence="2 3" key="1">
    <citation type="submission" date="2019-07" db="EMBL/GenBank/DDBJ databases">
        <title>Whole genome shotgun sequence of Cellulomonas composti NBRC 100758.</title>
        <authorList>
            <person name="Hosoyama A."/>
            <person name="Uohara A."/>
            <person name="Ohji S."/>
            <person name="Ichikawa N."/>
        </authorList>
    </citation>
    <scope>NUCLEOTIDE SEQUENCE [LARGE SCALE GENOMIC DNA]</scope>
    <source>
        <strain evidence="2 3">NBRC 100758</strain>
    </source>
</reference>